<reference evidence="2" key="1">
    <citation type="submission" date="2019-09" db="EMBL/GenBank/DDBJ databases">
        <authorList>
            <person name="Needham M D."/>
        </authorList>
    </citation>
    <scope>NUCLEOTIDE SEQUENCE</scope>
</reference>
<keyword evidence="1" id="KW-0472">Membrane</keyword>
<feature type="transmembrane region" description="Helical" evidence="1">
    <location>
        <begin position="15"/>
        <end position="33"/>
    </location>
</feature>
<name>A0A5E8CJ80_9ZZZZ</name>
<evidence type="ECO:0000256" key="1">
    <source>
        <dbReference type="SAM" id="Phobius"/>
    </source>
</evidence>
<dbReference type="EMBL" id="CABVLZ010000004">
    <property type="protein sequence ID" value="VVU95388.1"/>
    <property type="molecule type" value="Genomic_DNA"/>
</dbReference>
<dbReference type="AlphaFoldDB" id="A0A5E8CJ80"/>
<gene>
    <name evidence="2" type="ORF">CPAV1605_1139</name>
</gene>
<evidence type="ECO:0000313" key="2">
    <source>
        <dbReference type="EMBL" id="VVU95388.1"/>
    </source>
</evidence>
<sequence length="148" mass="16464">MQSTDNSISWNDTEIFILGAILGIVIYHIIKIARTSSSISYNKTNSSISTTNKTNYTASCNINKGDNVYSGCGFIYQDKENCFQECNNCSPLKFIPAEDSCETKFGGSCGIKKNQPIFDGCNKIYQSMTNCLQECGECNANYKFVPKY</sequence>
<proteinExistence type="predicted"/>
<organism evidence="2">
    <name type="scientific">seawater metagenome</name>
    <dbReference type="NCBI Taxonomy" id="1561972"/>
    <lineage>
        <taxon>unclassified sequences</taxon>
        <taxon>metagenomes</taxon>
        <taxon>ecological metagenomes</taxon>
    </lineage>
</organism>
<accession>A0A5E8CJ80</accession>
<protein>
    <submittedName>
        <fullName evidence="2">Uncharacterized protein</fullName>
    </submittedName>
</protein>
<keyword evidence="1" id="KW-0812">Transmembrane</keyword>
<keyword evidence="1" id="KW-1133">Transmembrane helix</keyword>